<keyword evidence="7 12" id="KW-0378">Hydrolase</keyword>
<dbReference type="Pfam" id="PF00293">
    <property type="entry name" value="NUDIX"/>
    <property type="match status" value="1"/>
</dbReference>
<evidence type="ECO:0000313" key="14">
    <source>
        <dbReference type="EMBL" id="SDM37002.1"/>
    </source>
</evidence>
<dbReference type="PRINTS" id="PR00502">
    <property type="entry name" value="NUDIXFAMILY"/>
</dbReference>
<dbReference type="InterPro" id="IPR047127">
    <property type="entry name" value="MutT-like"/>
</dbReference>
<keyword evidence="5" id="KW-0479">Metal-binding</keyword>
<comment type="catalytic activity">
    <reaction evidence="10">
        <text>8-oxo-dGTP + H2O = 8-oxo-dGMP + diphosphate + H(+)</text>
        <dbReference type="Rhea" id="RHEA:31575"/>
        <dbReference type="ChEBI" id="CHEBI:15377"/>
        <dbReference type="ChEBI" id="CHEBI:15378"/>
        <dbReference type="ChEBI" id="CHEBI:33019"/>
        <dbReference type="ChEBI" id="CHEBI:63224"/>
        <dbReference type="ChEBI" id="CHEBI:77896"/>
        <dbReference type="EC" id="3.6.1.55"/>
    </reaction>
</comment>
<evidence type="ECO:0000256" key="4">
    <source>
        <dbReference type="ARBA" id="ARBA00022705"/>
    </source>
</evidence>
<dbReference type="InterPro" id="IPR000086">
    <property type="entry name" value="NUDIX_hydrolase_dom"/>
</dbReference>
<keyword evidence="8" id="KW-0460">Magnesium</keyword>
<reference evidence="14 15" key="1">
    <citation type="submission" date="2016-10" db="EMBL/GenBank/DDBJ databases">
        <authorList>
            <person name="de Groot N.N."/>
        </authorList>
    </citation>
    <scope>NUCLEOTIDE SEQUENCE [LARGE SCALE GENOMIC DNA]</scope>
    <source>
        <strain evidence="14 15">DSM 44149</strain>
    </source>
</reference>
<evidence type="ECO:0000256" key="11">
    <source>
        <dbReference type="ARBA" id="ARBA00038905"/>
    </source>
</evidence>
<dbReference type="GO" id="GO:0044715">
    <property type="term" value="F:8-oxo-dGDP phosphatase activity"/>
    <property type="evidence" value="ECO:0007669"/>
    <property type="project" value="TreeGrafter"/>
</dbReference>
<organism evidence="14 15">
    <name type="scientific">Allokutzneria albata</name>
    <name type="common">Kibdelosporangium albatum</name>
    <dbReference type="NCBI Taxonomy" id="211114"/>
    <lineage>
        <taxon>Bacteria</taxon>
        <taxon>Bacillati</taxon>
        <taxon>Actinomycetota</taxon>
        <taxon>Actinomycetes</taxon>
        <taxon>Pseudonocardiales</taxon>
        <taxon>Pseudonocardiaceae</taxon>
        <taxon>Allokutzneria</taxon>
    </lineage>
</organism>
<dbReference type="GO" id="GO:0035539">
    <property type="term" value="F:8-oxo-7,8-dihydrodeoxyguanosine triphosphate pyrophosphatase activity"/>
    <property type="evidence" value="ECO:0007669"/>
    <property type="project" value="UniProtKB-EC"/>
</dbReference>
<evidence type="ECO:0000256" key="3">
    <source>
        <dbReference type="ARBA" id="ARBA00022457"/>
    </source>
</evidence>
<dbReference type="Gene3D" id="3.90.79.10">
    <property type="entry name" value="Nucleoside Triphosphate Pyrophosphohydrolase"/>
    <property type="match status" value="1"/>
</dbReference>
<keyword evidence="15" id="KW-1185">Reference proteome</keyword>
<feature type="domain" description="Nudix hydrolase" evidence="13">
    <location>
        <begin position="1"/>
        <end position="129"/>
    </location>
</feature>
<evidence type="ECO:0000256" key="2">
    <source>
        <dbReference type="ARBA" id="ARBA00005582"/>
    </source>
</evidence>
<evidence type="ECO:0000256" key="8">
    <source>
        <dbReference type="ARBA" id="ARBA00022842"/>
    </source>
</evidence>
<keyword evidence="9" id="KW-0234">DNA repair</keyword>
<proteinExistence type="inferred from homology"/>
<dbReference type="GO" id="GO:0044716">
    <property type="term" value="F:8-oxo-GDP phosphatase activity"/>
    <property type="evidence" value="ECO:0007669"/>
    <property type="project" value="TreeGrafter"/>
</dbReference>
<dbReference type="InterPro" id="IPR020476">
    <property type="entry name" value="Nudix_hydrolase"/>
</dbReference>
<protein>
    <recommendedName>
        <fullName evidence="11">8-oxo-dGTP diphosphatase</fullName>
        <ecNumber evidence="11">3.6.1.55</ecNumber>
    </recommendedName>
</protein>
<comment type="similarity">
    <text evidence="2 12">Belongs to the Nudix hydrolase family.</text>
</comment>
<dbReference type="EC" id="3.6.1.55" evidence="11"/>
<gene>
    <name evidence="14" type="ORF">SAMN04489726_1285</name>
</gene>
<dbReference type="STRING" id="211114.SAMN04489726_1285"/>
<evidence type="ECO:0000256" key="5">
    <source>
        <dbReference type="ARBA" id="ARBA00022723"/>
    </source>
</evidence>
<name>A0A1G9SNL1_ALLAB</name>
<dbReference type="SUPFAM" id="SSF55144">
    <property type="entry name" value="LigT-like"/>
    <property type="match status" value="1"/>
</dbReference>
<dbReference type="PANTHER" id="PTHR47707">
    <property type="entry name" value="8-OXO-DGTP DIPHOSPHATASE"/>
    <property type="match status" value="1"/>
</dbReference>
<dbReference type="InterPro" id="IPR009097">
    <property type="entry name" value="Cyclic_Pdiesterase"/>
</dbReference>
<evidence type="ECO:0000256" key="9">
    <source>
        <dbReference type="ARBA" id="ARBA00023204"/>
    </source>
</evidence>
<dbReference type="PROSITE" id="PS51462">
    <property type="entry name" value="NUDIX"/>
    <property type="match status" value="1"/>
</dbReference>
<dbReference type="PANTHER" id="PTHR47707:SF1">
    <property type="entry name" value="NUDIX HYDROLASE FAMILY PROTEIN"/>
    <property type="match status" value="1"/>
</dbReference>
<dbReference type="EMBL" id="LT629701">
    <property type="protein sequence ID" value="SDM37002.1"/>
    <property type="molecule type" value="Genomic_DNA"/>
</dbReference>
<evidence type="ECO:0000313" key="15">
    <source>
        <dbReference type="Proteomes" id="UP000183376"/>
    </source>
</evidence>
<keyword evidence="6" id="KW-0227">DNA damage</keyword>
<dbReference type="Pfam" id="PF13563">
    <property type="entry name" value="2_5_RNA_ligase2"/>
    <property type="match status" value="1"/>
</dbReference>
<sequence length="302" mass="33145">MRRRLVAALLVREDRALLCHRSPSRAWFPDAWDVPGGHVEAEESAAAALVRELREELGVEIEPPTGSPVRRVVTDAFELTVWRVDTWVGEVRNAASSEHDSIGWFSQAQVDALSFVDDRLPSMVADLLGAPPKVRIHLAGLLACPEVQALRLRWDPVMAALVPPHVTVAYPEEVPDVDLLVRRTTALAQETAPMAIRLTSVVADDEGRGGVFVAVDDSQRGWAGLRLGLLRPPFRGSGYPPHVTLVHPRTSKSGPAAYRALRGTRMDLPVVIDEIALTETGPDHFRVLQTFPLRHHGHLGTS</sequence>
<evidence type="ECO:0000259" key="13">
    <source>
        <dbReference type="PROSITE" id="PS51462"/>
    </source>
</evidence>
<accession>A0A1G9SNL1</accession>
<dbReference type="GO" id="GO:0008413">
    <property type="term" value="F:8-oxo-7,8-dihydroguanosine triphosphate pyrophosphatase activity"/>
    <property type="evidence" value="ECO:0007669"/>
    <property type="project" value="TreeGrafter"/>
</dbReference>
<dbReference type="SUPFAM" id="SSF55811">
    <property type="entry name" value="Nudix"/>
    <property type="match status" value="1"/>
</dbReference>
<evidence type="ECO:0000256" key="7">
    <source>
        <dbReference type="ARBA" id="ARBA00022801"/>
    </source>
</evidence>
<dbReference type="InterPro" id="IPR015797">
    <property type="entry name" value="NUDIX_hydrolase-like_dom_sf"/>
</dbReference>
<evidence type="ECO:0000256" key="12">
    <source>
        <dbReference type="RuleBase" id="RU003476"/>
    </source>
</evidence>
<dbReference type="GO" id="GO:0006260">
    <property type="term" value="P:DNA replication"/>
    <property type="evidence" value="ECO:0007669"/>
    <property type="project" value="UniProtKB-KW"/>
</dbReference>
<evidence type="ECO:0000256" key="10">
    <source>
        <dbReference type="ARBA" id="ARBA00035861"/>
    </source>
</evidence>
<keyword evidence="4" id="KW-0235">DNA replication</keyword>
<dbReference type="GO" id="GO:0006281">
    <property type="term" value="P:DNA repair"/>
    <property type="evidence" value="ECO:0007669"/>
    <property type="project" value="UniProtKB-KW"/>
</dbReference>
<evidence type="ECO:0000256" key="1">
    <source>
        <dbReference type="ARBA" id="ARBA00001946"/>
    </source>
</evidence>
<keyword evidence="3" id="KW-0515">Mutator protein</keyword>
<dbReference type="Proteomes" id="UP000183376">
    <property type="component" value="Chromosome I"/>
</dbReference>
<dbReference type="AlphaFoldDB" id="A0A1G9SNL1"/>
<dbReference type="InterPro" id="IPR020084">
    <property type="entry name" value="NUDIX_hydrolase_CS"/>
</dbReference>
<comment type="cofactor">
    <cofactor evidence="1">
        <name>Mg(2+)</name>
        <dbReference type="ChEBI" id="CHEBI:18420"/>
    </cofactor>
</comment>
<dbReference type="Gene3D" id="3.90.1140.10">
    <property type="entry name" value="Cyclic phosphodiesterase"/>
    <property type="match status" value="1"/>
</dbReference>
<evidence type="ECO:0000256" key="6">
    <source>
        <dbReference type="ARBA" id="ARBA00022763"/>
    </source>
</evidence>
<dbReference type="GO" id="GO:0046872">
    <property type="term" value="F:metal ion binding"/>
    <property type="evidence" value="ECO:0007669"/>
    <property type="project" value="UniProtKB-KW"/>
</dbReference>
<dbReference type="PROSITE" id="PS00893">
    <property type="entry name" value="NUDIX_BOX"/>
    <property type="match status" value="1"/>
</dbReference>